<dbReference type="EMBL" id="JBHTGL010000008">
    <property type="protein sequence ID" value="MFD0627059.1"/>
    <property type="molecule type" value="Genomic_DNA"/>
</dbReference>
<accession>A0ABW2WZR0</accession>
<feature type="domain" description="AB hydrolase-1" evidence="2">
    <location>
        <begin position="23"/>
        <end position="133"/>
    </location>
</feature>
<name>A0ABW2WZR0_9ACTN</name>
<dbReference type="Pfam" id="PF00561">
    <property type="entry name" value="Abhydrolase_1"/>
    <property type="match status" value="1"/>
</dbReference>
<evidence type="ECO:0000313" key="3">
    <source>
        <dbReference type="EMBL" id="MFD0627059.1"/>
    </source>
</evidence>
<keyword evidence="3" id="KW-0378">Hydrolase</keyword>
<keyword evidence="4" id="KW-1185">Reference proteome</keyword>
<evidence type="ECO:0000259" key="2">
    <source>
        <dbReference type="Pfam" id="PF00561"/>
    </source>
</evidence>
<organism evidence="3 4">
    <name type="scientific">Streptomyces sanglieri</name>
    <dbReference type="NCBI Taxonomy" id="193460"/>
    <lineage>
        <taxon>Bacteria</taxon>
        <taxon>Bacillati</taxon>
        <taxon>Actinomycetota</taxon>
        <taxon>Actinomycetes</taxon>
        <taxon>Kitasatosporales</taxon>
        <taxon>Streptomycetaceae</taxon>
        <taxon>Streptomyces</taxon>
    </lineage>
</organism>
<dbReference type="PANTHER" id="PTHR43433">
    <property type="entry name" value="HYDROLASE, ALPHA/BETA FOLD FAMILY PROTEIN"/>
    <property type="match status" value="1"/>
</dbReference>
<evidence type="ECO:0000313" key="4">
    <source>
        <dbReference type="Proteomes" id="UP001596915"/>
    </source>
</evidence>
<protein>
    <submittedName>
        <fullName evidence="3">Alpha/beta fold hydrolase</fullName>
    </submittedName>
</protein>
<feature type="region of interest" description="Disordered" evidence="1">
    <location>
        <begin position="167"/>
        <end position="191"/>
    </location>
</feature>
<reference evidence="4" key="1">
    <citation type="journal article" date="2019" name="Int. J. Syst. Evol. Microbiol.">
        <title>The Global Catalogue of Microorganisms (GCM) 10K type strain sequencing project: providing services to taxonomists for standard genome sequencing and annotation.</title>
        <authorList>
            <consortium name="The Broad Institute Genomics Platform"/>
            <consortium name="The Broad Institute Genome Sequencing Center for Infectious Disease"/>
            <person name="Wu L."/>
            <person name="Ma J."/>
        </authorList>
    </citation>
    <scope>NUCLEOTIDE SEQUENCE [LARGE SCALE GENOMIC DNA]</scope>
    <source>
        <strain evidence="4">JCM 12607</strain>
    </source>
</reference>
<gene>
    <name evidence="3" type="ORF">ACFQ2K_34635</name>
</gene>
<evidence type="ECO:0000256" key="1">
    <source>
        <dbReference type="SAM" id="MobiDB-lite"/>
    </source>
</evidence>
<dbReference type="Proteomes" id="UP001596915">
    <property type="component" value="Unassembled WGS sequence"/>
</dbReference>
<dbReference type="InterPro" id="IPR000073">
    <property type="entry name" value="AB_hydrolase_1"/>
</dbReference>
<comment type="caution">
    <text evidence="3">The sequence shown here is derived from an EMBL/GenBank/DDBJ whole genome shotgun (WGS) entry which is preliminary data.</text>
</comment>
<sequence>MTATHTLRVPGAQLHYEVRGAGPLLLILGSPMEAEAFASLADALASDHTVVTHDPRGISGSTLDDPDEDTLPDRRADDVAAILDALGADTADVFGSSGGAVTGLALVARHPDRVRTLVAHEPPIMEILPDAAEQRAQTEAIIETFHKEGQGAAWMKFMAVAGFVTEGGESAESGEGGESAPDGPFGEPTEQDLANGARFFGHDLRGTARYVPDIAALTAAPTRVLVGIGADSQGLITYRTSIVLAELLGTRPVEFPGDHAGFLGDPKGFADALRNTLTS</sequence>
<dbReference type="SUPFAM" id="SSF53474">
    <property type="entry name" value="alpha/beta-Hydrolases"/>
    <property type="match status" value="1"/>
</dbReference>
<dbReference type="InterPro" id="IPR050471">
    <property type="entry name" value="AB_hydrolase"/>
</dbReference>
<proteinExistence type="predicted"/>
<dbReference type="GO" id="GO:0016787">
    <property type="term" value="F:hydrolase activity"/>
    <property type="evidence" value="ECO:0007669"/>
    <property type="project" value="UniProtKB-KW"/>
</dbReference>
<dbReference type="InterPro" id="IPR029058">
    <property type="entry name" value="AB_hydrolase_fold"/>
</dbReference>
<dbReference type="Gene3D" id="3.40.50.1820">
    <property type="entry name" value="alpha/beta hydrolase"/>
    <property type="match status" value="1"/>
</dbReference>
<dbReference type="PANTHER" id="PTHR43433:SF5">
    <property type="entry name" value="AB HYDROLASE-1 DOMAIN-CONTAINING PROTEIN"/>
    <property type="match status" value="1"/>
</dbReference>